<proteinExistence type="predicted"/>
<dbReference type="PANTHER" id="PTHR43822">
    <property type="entry name" value="HOMOACONITASE, MITOCHONDRIAL-RELATED"/>
    <property type="match status" value="1"/>
</dbReference>
<keyword evidence="10" id="KW-0479">Metal-binding</keyword>
<feature type="domain" description="Aconitase/3-isopropylmalate dehydratase large subunit alpha/beta/alpha" evidence="15">
    <location>
        <begin position="13"/>
        <end position="456"/>
    </location>
</feature>
<dbReference type="GO" id="GO:0051539">
    <property type="term" value="F:4 iron, 4 sulfur cluster binding"/>
    <property type="evidence" value="ECO:0007669"/>
    <property type="project" value="UniProtKB-KW"/>
</dbReference>
<dbReference type="GO" id="GO:0003861">
    <property type="term" value="F:3-isopropylmalate dehydratase activity"/>
    <property type="evidence" value="ECO:0007669"/>
    <property type="project" value="UniProtKB-EC"/>
</dbReference>
<comment type="caution">
    <text evidence="16">The sequence shown here is derived from an EMBL/GenBank/DDBJ whole genome shotgun (WGS) entry which is preliminary data.</text>
</comment>
<evidence type="ECO:0000313" key="16">
    <source>
        <dbReference type="EMBL" id="MBZ1349067.1"/>
    </source>
</evidence>
<comment type="cofactor">
    <cofactor evidence="2">
        <name>[4Fe-4S] cluster</name>
        <dbReference type="ChEBI" id="CHEBI:49883"/>
    </cofactor>
</comment>
<evidence type="ECO:0000256" key="3">
    <source>
        <dbReference type="ARBA" id="ARBA00002695"/>
    </source>
</evidence>
<dbReference type="InterPro" id="IPR050067">
    <property type="entry name" value="IPM_dehydratase_rel_enz"/>
</dbReference>
<keyword evidence="8" id="KW-0004">4Fe-4S</keyword>
<accession>A0A953N531</accession>
<comment type="pathway">
    <text evidence="4">Amino-acid biosynthesis; L-leucine biosynthesis; L-leucine from 3-methyl-2-oxobutanoate: step 2/4.</text>
</comment>
<evidence type="ECO:0000256" key="1">
    <source>
        <dbReference type="ARBA" id="ARBA00000491"/>
    </source>
</evidence>
<name>A0A953N531_9BURK</name>
<keyword evidence="17" id="KW-1185">Reference proteome</keyword>
<keyword evidence="14" id="KW-0100">Branched-chain amino acid biosynthesis</keyword>
<evidence type="ECO:0000256" key="6">
    <source>
        <dbReference type="ARBA" id="ARBA00011998"/>
    </source>
</evidence>
<reference evidence="16" key="1">
    <citation type="submission" date="2021-07" db="EMBL/GenBank/DDBJ databases">
        <title>New genus and species of the family Alcaligenaceae.</title>
        <authorList>
            <person name="Hahn M.W."/>
        </authorList>
    </citation>
    <scope>NUCLEOTIDE SEQUENCE</scope>
    <source>
        <strain evidence="16">LF4-65</strain>
    </source>
</reference>
<evidence type="ECO:0000313" key="17">
    <source>
        <dbReference type="Proteomes" id="UP000739565"/>
    </source>
</evidence>
<evidence type="ECO:0000256" key="2">
    <source>
        <dbReference type="ARBA" id="ARBA00001966"/>
    </source>
</evidence>
<dbReference type="SUPFAM" id="SSF53732">
    <property type="entry name" value="Aconitase iron-sulfur domain"/>
    <property type="match status" value="1"/>
</dbReference>
<dbReference type="InterPro" id="IPR036008">
    <property type="entry name" value="Aconitase_4Fe-4S_dom"/>
</dbReference>
<dbReference type="NCBIfam" id="NF009116">
    <property type="entry name" value="PRK12466.1"/>
    <property type="match status" value="1"/>
</dbReference>
<dbReference type="RefSeq" id="WP_259659490.1">
    <property type="nucleotide sequence ID" value="NZ_JAHXRI010000001.1"/>
</dbReference>
<dbReference type="InterPro" id="IPR018136">
    <property type="entry name" value="Aconitase_4Fe-4S_BS"/>
</dbReference>
<keyword evidence="12" id="KW-0411">Iron-sulfur</keyword>
<dbReference type="PROSITE" id="PS01244">
    <property type="entry name" value="ACONITASE_2"/>
    <property type="match status" value="1"/>
</dbReference>
<dbReference type="AlphaFoldDB" id="A0A953N531"/>
<protein>
    <recommendedName>
        <fullName evidence="6">3-isopropylmalate dehydratase</fullName>
        <ecNumber evidence="6">4.2.1.33</ecNumber>
    </recommendedName>
</protein>
<dbReference type="Pfam" id="PF00330">
    <property type="entry name" value="Aconitase"/>
    <property type="match status" value="1"/>
</dbReference>
<evidence type="ECO:0000259" key="15">
    <source>
        <dbReference type="Pfam" id="PF00330"/>
    </source>
</evidence>
<keyword evidence="7" id="KW-0432">Leucine biosynthesis</keyword>
<evidence type="ECO:0000256" key="11">
    <source>
        <dbReference type="ARBA" id="ARBA00023004"/>
    </source>
</evidence>
<dbReference type="PANTHER" id="PTHR43822:SF9">
    <property type="entry name" value="3-ISOPROPYLMALATE DEHYDRATASE"/>
    <property type="match status" value="1"/>
</dbReference>
<gene>
    <name evidence="16" type="primary">leuC</name>
    <name evidence="16" type="ORF">KZZ10_00265</name>
</gene>
<keyword evidence="11" id="KW-0408">Iron</keyword>
<dbReference type="GO" id="GO:0046872">
    <property type="term" value="F:metal ion binding"/>
    <property type="evidence" value="ECO:0007669"/>
    <property type="project" value="UniProtKB-KW"/>
</dbReference>
<keyword evidence="13 16" id="KW-0456">Lyase</keyword>
<dbReference type="Proteomes" id="UP000739565">
    <property type="component" value="Unassembled WGS sequence"/>
</dbReference>
<evidence type="ECO:0000256" key="4">
    <source>
        <dbReference type="ARBA" id="ARBA00004729"/>
    </source>
</evidence>
<evidence type="ECO:0000256" key="8">
    <source>
        <dbReference type="ARBA" id="ARBA00022485"/>
    </source>
</evidence>
<dbReference type="NCBIfam" id="NF004016">
    <property type="entry name" value="PRK05478.1"/>
    <property type="match status" value="1"/>
</dbReference>
<evidence type="ECO:0000256" key="10">
    <source>
        <dbReference type="ARBA" id="ARBA00022723"/>
    </source>
</evidence>
<comment type="subunit">
    <text evidence="5">Heterodimer of LeuC and LeuD.</text>
</comment>
<evidence type="ECO:0000256" key="13">
    <source>
        <dbReference type="ARBA" id="ARBA00023239"/>
    </source>
</evidence>
<evidence type="ECO:0000256" key="14">
    <source>
        <dbReference type="ARBA" id="ARBA00023304"/>
    </source>
</evidence>
<comment type="function">
    <text evidence="3">Catalyzes the isomerization between 2-isopropylmalate and 3-isopropylmalate, via the formation of 2-isopropylmaleate.</text>
</comment>
<dbReference type="GO" id="GO:0009098">
    <property type="term" value="P:L-leucine biosynthetic process"/>
    <property type="evidence" value="ECO:0007669"/>
    <property type="project" value="UniProtKB-KW"/>
</dbReference>
<dbReference type="InterPro" id="IPR004430">
    <property type="entry name" value="3-IsopropMal_deHydase_lsu"/>
</dbReference>
<evidence type="ECO:0000256" key="5">
    <source>
        <dbReference type="ARBA" id="ARBA00011271"/>
    </source>
</evidence>
<dbReference type="InterPro" id="IPR001030">
    <property type="entry name" value="Acoase/IPM_deHydtase_lsu_aba"/>
</dbReference>
<sequence>MQNSTHKPLSLFEKIWARHVIVERAPGPSLLYIDRHIIHEGSFHAFAQLKERGLSVKNPKQIFGVADHYVPTTSRSPQGAVTQEVTEMILKFDENMRWSRANYFSLQDPRQGIVHVVGPEQGISLPGSTLTCSDSHTSTHGAFGAIAFGVGQSESCHILTTQSLWQTKPPCTRIELQGTPAPGVSGKDIILALIATLGTSGATGQAIEYCGSALQALTIDDRLTMCNMTIEAGARFGIMAPNDTIFNYLHGRPFAPQHAQWDAAVNDWRKLYSDETAHYDRSLSIDVSALSPMVTWGTSPEQALPITDCVPDVHHGDASTVAAMHYMGVTPGQRLDQIKIDRVFIGSCTNARLSDLRNAANVLRGRKSSVPGMVVPGSMDVKRQAEAEGLDRVFIDAGLEWRDAGCSMCVGINGDLARPGERVASTSNRNFVGRQGPGVRTHLMSPAMAAAAAVTGRLSDVRRLPKE</sequence>
<dbReference type="EC" id="4.2.1.33" evidence="6"/>
<dbReference type="InterPro" id="IPR033941">
    <property type="entry name" value="IPMI_cat"/>
</dbReference>
<dbReference type="NCBIfam" id="TIGR00170">
    <property type="entry name" value="leuC"/>
    <property type="match status" value="1"/>
</dbReference>
<evidence type="ECO:0000256" key="7">
    <source>
        <dbReference type="ARBA" id="ARBA00022430"/>
    </source>
</evidence>
<dbReference type="EMBL" id="JAHXRI010000001">
    <property type="protein sequence ID" value="MBZ1349067.1"/>
    <property type="molecule type" value="Genomic_DNA"/>
</dbReference>
<comment type="catalytic activity">
    <reaction evidence="1">
        <text>(2R,3S)-3-isopropylmalate = (2S)-2-isopropylmalate</text>
        <dbReference type="Rhea" id="RHEA:32287"/>
        <dbReference type="ChEBI" id="CHEBI:1178"/>
        <dbReference type="ChEBI" id="CHEBI:35121"/>
        <dbReference type="EC" id="4.2.1.33"/>
    </reaction>
</comment>
<evidence type="ECO:0000256" key="12">
    <source>
        <dbReference type="ARBA" id="ARBA00023014"/>
    </source>
</evidence>
<dbReference type="InterPro" id="IPR015931">
    <property type="entry name" value="Acnase/IPM_dHydase_lsu_aba_1/3"/>
</dbReference>
<organism evidence="16 17">
    <name type="scientific">Zwartia hollandica</name>
    <dbReference type="NCBI Taxonomy" id="324606"/>
    <lineage>
        <taxon>Bacteria</taxon>
        <taxon>Pseudomonadati</taxon>
        <taxon>Pseudomonadota</taxon>
        <taxon>Betaproteobacteria</taxon>
        <taxon>Burkholderiales</taxon>
        <taxon>Alcaligenaceae</taxon>
        <taxon>Zwartia</taxon>
    </lineage>
</organism>
<dbReference type="CDD" id="cd01583">
    <property type="entry name" value="IPMI"/>
    <property type="match status" value="1"/>
</dbReference>
<dbReference type="PROSITE" id="PS00450">
    <property type="entry name" value="ACONITASE_1"/>
    <property type="match status" value="1"/>
</dbReference>
<keyword evidence="9" id="KW-0028">Amino-acid biosynthesis</keyword>
<evidence type="ECO:0000256" key="9">
    <source>
        <dbReference type="ARBA" id="ARBA00022605"/>
    </source>
</evidence>
<dbReference type="Gene3D" id="3.30.499.10">
    <property type="entry name" value="Aconitase, domain 3"/>
    <property type="match status" value="2"/>
</dbReference>
<dbReference type="PRINTS" id="PR00415">
    <property type="entry name" value="ACONITASE"/>
</dbReference>